<keyword evidence="3" id="KW-1185">Reference proteome</keyword>
<feature type="compositionally biased region" description="Polar residues" evidence="1">
    <location>
        <begin position="147"/>
        <end position="156"/>
    </location>
</feature>
<feature type="compositionally biased region" description="Basic residues" evidence="1">
    <location>
        <begin position="299"/>
        <end position="313"/>
    </location>
</feature>
<dbReference type="Proteomes" id="UP000320762">
    <property type="component" value="Unassembled WGS sequence"/>
</dbReference>
<protein>
    <submittedName>
        <fullName evidence="2">Uncharacterized protein</fullName>
    </submittedName>
</protein>
<sequence length="313" mass="34420">MAPLSLYFDPCGPYALDVPHLTHFSALFSIISRWVPRVTDSLWTTQTSRRRYKASPSHPARPPPTARPHPPPVKLLKPAGTSKSTVGRGHVISPLASSSPRCYLCPALATRERRQSQHAPRRQSQHAPRPRRSRRPCLARRAVGSAVLSTHRTGNSRFCRRPGERGESVGNNDHAVFTTKNKTPAVPRAEKIPAQDASDDQSREGPNATLPVVDAVRPSEVVYSEPVLHRTQAPIRPRPPTPSRPRRLAHDLANDVTHAHKLAATSSTPSSPRLRPPPHPRTSPDLATSPASPISPSIRSKRRAFAAKFQGRK</sequence>
<feature type="compositionally biased region" description="Basic residues" evidence="1">
    <location>
        <begin position="119"/>
        <end position="138"/>
    </location>
</feature>
<evidence type="ECO:0000313" key="3">
    <source>
        <dbReference type="Proteomes" id="UP000320762"/>
    </source>
</evidence>
<name>A0A550BW89_9AGAR</name>
<organism evidence="2 3">
    <name type="scientific">Schizophyllum amplum</name>
    <dbReference type="NCBI Taxonomy" id="97359"/>
    <lineage>
        <taxon>Eukaryota</taxon>
        <taxon>Fungi</taxon>
        <taxon>Dikarya</taxon>
        <taxon>Basidiomycota</taxon>
        <taxon>Agaricomycotina</taxon>
        <taxon>Agaricomycetes</taxon>
        <taxon>Agaricomycetidae</taxon>
        <taxon>Agaricales</taxon>
        <taxon>Schizophyllaceae</taxon>
        <taxon>Schizophyllum</taxon>
    </lineage>
</organism>
<accession>A0A550BW89</accession>
<dbReference type="EMBL" id="VDMD01000059">
    <property type="protein sequence ID" value="TRM56776.1"/>
    <property type="molecule type" value="Genomic_DNA"/>
</dbReference>
<feature type="compositionally biased region" description="Pro residues" evidence="1">
    <location>
        <begin position="59"/>
        <end position="73"/>
    </location>
</feature>
<reference evidence="2 3" key="1">
    <citation type="journal article" date="2019" name="New Phytol.">
        <title>Comparative genomics reveals unique wood-decay strategies and fruiting body development in the Schizophyllaceae.</title>
        <authorList>
            <person name="Almasi E."/>
            <person name="Sahu N."/>
            <person name="Krizsan K."/>
            <person name="Balint B."/>
            <person name="Kovacs G.M."/>
            <person name="Kiss B."/>
            <person name="Cseklye J."/>
            <person name="Drula E."/>
            <person name="Henrissat B."/>
            <person name="Nagy I."/>
            <person name="Chovatia M."/>
            <person name="Adam C."/>
            <person name="LaButti K."/>
            <person name="Lipzen A."/>
            <person name="Riley R."/>
            <person name="Grigoriev I.V."/>
            <person name="Nagy L.G."/>
        </authorList>
    </citation>
    <scope>NUCLEOTIDE SEQUENCE [LARGE SCALE GENOMIC DNA]</scope>
    <source>
        <strain evidence="2 3">NL-1724</strain>
    </source>
</reference>
<comment type="caution">
    <text evidence="2">The sequence shown here is derived from an EMBL/GenBank/DDBJ whole genome shotgun (WGS) entry which is preliminary data.</text>
</comment>
<evidence type="ECO:0000256" key="1">
    <source>
        <dbReference type="SAM" id="MobiDB-lite"/>
    </source>
</evidence>
<feature type="region of interest" description="Disordered" evidence="1">
    <location>
        <begin position="111"/>
        <end position="313"/>
    </location>
</feature>
<feature type="compositionally biased region" description="Low complexity" evidence="1">
    <location>
        <begin position="289"/>
        <end position="298"/>
    </location>
</feature>
<gene>
    <name evidence="2" type="ORF">BD626DRAFT_231393</name>
</gene>
<evidence type="ECO:0000313" key="2">
    <source>
        <dbReference type="EMBL" id="TRM56776.1"/>
    </source>
</evidence>
<dbReference type="AlphaFoldDB" id="A0A550BW89"/>
<feature type="region of interest" description="Disordered" evidence="1">
    <location>
        <begin position="49"/>
        <end position="92"/>
    </location>
</feature>
<proteinExistence type="predicted"/>